<dbReference type="Gene3D" id="1.10.10.2840">
    <property type="entry name" value="PucR C-terminal helix-turn-helix domain"/>
    <property type="match status" value="1"/>
</dbReference>
<dbReference type="Pfam" id="PF07905">
    <property type="entry name" value="PucR"/>
    <property type="match status" value="1"/>
</dbReference>
<organism evidence="5 6">
    <name type="scientific">Lysinibacillus xylanilyticus</name>
    <dbReference type="NCBI Taxonomy" id="582475"/>
    <lineage>
        <taxon>Bacteria</taxon>
        <taxon>Bacillati</taxon>
        <taxon>Bacillota</taxon>
        <taxon>Bacilli</taxon>
        <taxon>Bacillales</taxon>
        <taxon>Bacillaceae</taxon>
        <taxon>Lysinibacillus</taxon>
    </lineage>
</organism>
<dbReference type="PATRIC" id="fig|582475.4.peg.2065"/>
<protein>
    <recommendedName>
        <fullName evidence="7">PucR family transcriptional regulator</fullName>
    </recommendedName>
</protein>
<dbReference type="Pfam" id="PF17853">
    <property type="entry name" value="GGDEF_2"/>
    <property type="match status" value="1"/>
</dbReference>
<evidence type="ECO:0000313" key="6">
    <source>
        <dbReference type="Proteomes" id="UP000037326"/>
    </source>
</evidence>
<evidence type="ECO:0008006" key="7">
    <source>
        <dbReference type="Google" id="ProtNLM"/>
    </source>
</evidence>
<dbReference type="InterPro" id="IPR012914">
    <property type="entry name" value="PucR_dom"/>
</dbReference>
<proteinExistence type="inferred from homology"/>
<dbReference type="EMBL" id="LFXJ01000005">
    <property type="protein sequence ID" value="KMY32840.1"/>
    <property type="molecule type" value="Genomic_DNA"/>
</dbReference>
<evidence type="ECO:0000259" key="3">
    <source>
        <dbReference type="Pfam" id="PF13556"/>
    </source>
</evidence>
<gene>
    <name evidence="5" type="ORF">ACZ11_12190</name>
</gene>
<feature type="domain" description="PucR C-terminal helix-turn-helix" evidence="3">
    <location>
        <begin position="473"/>
        <end position="531"/>
    </location>
</feature>
<evidence type="ECO:0000259" key="4">
    <source>
        <dbReference type="Pfam" id="PF17853"/>
    </source>
</evidence>
<dbReference type="InterPro" id="IPR041522">
    <property type="entry name" value="CdaR_GGDEF"/>
</dbReference>
<dbReference type="InterPro" id="IPR025736">
    <property type="entry name" value="PucR_C-HTH_dom"/>
</dbReference>
<dbReference type="OrthoDB" id="143422at2"/>
<sequence>MSKHSLLVRDVLKRKHFKSAKLIAGQQGLNRQVLWTHILEIKDFDTLINGGELILTTGVGLQLERETQIAYLQNLIRNGAAALCIEIGDYFDYVPVELVAMANAHDFPIIIFEEVVRFIDITQDLHTYIINQHQQALTQLDIISKTFMELSLMPNGILKILQVLHQDTDALFLFVSEDTKNFYYPMEAKKYLQLMEDHCQQLELQEPIQLLSFDKDHFVIIPVNGLGQVWGYLCMHSLLPKPNDYTLLNLERATMSIAQILMRNRMLQERQQSREDEFILALIQGEPIDLQYYQSYLPLENRNLYYRVVVFNMLDYANTFSEEDWQEIQLQNVMFVRSILKKLGFFPTVSVRQHEIIILAFYIAADDMEENRDSFNQAIKQIVARKTPQLFEQITLTFGISNVYQSINNVQKGYKEAKTTIQMQHNELASSIYHKDLGVYRLLLHQDHAALLQYVKDYLQEILLIDQKNGNDLYQTLCVYLACNGAKNDTAEQLFIVRQTLYKRIERLENILGADFLQAPHRLNIEIAVKAYELLKKTAPDILRF</sequence>
<dbReference type="PANTHER" id="PTHR33744:SF1">
    <property type="entry name" value="DNA-BINDING TRANSCRIPTIONAL ACTIVATOR ADER"/>
    <property type="match status" value="1"/>
</dbReference>
<comment type="similarity">
    <text evidence="1">Belongs to the CdaR family.</text>
</comment>
<dbReference type="InterPro" id="IPR051448">
    <property type="entry name" value="CdaR-like_regulators"/>
</dbReference>
<feature type="domain" description="CdaR GGDEF-like" evidence="4">
    <location>
        <begin position="305"/>
        <end position="423"/>
    </location>
</feature>
<dbReference type="AlphaFoldDB" id="A0A0K9FEA7"/>
<feature type="domain" description="Purine catabolism PurC-like" evidence="2">
    <location>
        <begin position="10"/>
        <end position="129"/>
    </location>
</feature>
<comment type="caution">
    <text evidence="5">The sequence shown here is derived from an EMBL/GenBank/DDBJ whole genome shotgun (WGS) entry which is preliminary data.</text>
</comment>
<dbReference type="InterPro" id="IPR042070">
    <property type="entry name" value="PucR_C-HTH_sf"/>
</dbReference>
<dbReference type="RefSeq" id="WP_049666424.1">
    <property type="nucleotide sequence ID" value="NZ_LFXJ01000005.1"/>
</dbReference>
<reference evidence="6" key="1">
    <citation type="submission" date="2015-07" db="EMBL/GenBank/DDBJ databases">
        <authorList>
            <consortium name="Consortium for Microbial Forensics and Genomics (microFORGE)"/>
            <person name="Knight B.M."/>
            <person name="Roberts D.P."/>
            <person name="Lin D."/>
            <person name="Hari K."/>
            <person name="Fletcher J."/>
            <person name="Melcher U."/>
            <person name="Blagden T."/>
            <person name="Winegar R.A."/>
        </authorList>
    </citation>
    <scope>NUCLEOTIDE SEQUENCE [LARGE SCALE GENOMIC DNA]</scope>
    <source>
        <strain evidence="6">DSM 23493</strain>
    </source>
</reference>
<evidence type="ECO:0000259" key="2">
    <source>
        <dbReference type="Pfam" id="PF07905"/>
    </source>
</evidence>
<dbReference type="Pfam" id="PF13556">
    <property type="entry name" value="HTH_30"/>
    <property type="match status" value="1"/>
</dbReference>
<name>A0A0K9FEA7_9BACI</name>
<evidence type="ECO:0000256" key="1">
    <source>
        <dbReference type="ARBA" id="ARBA00006754"/>
    </source>
</evidence>
<accession>A0A0K9FEA7</accession>
<dbReference type="Proteomes" id="UP000037326">
    <property type="component" value="Unassembled WGS sequence"/>
</dbReference>
<dbReference type="GeneID" id="96598992"/>
<dbReference type="PANTHER" id="PTHR33744">
    <property type="entry name" value="CARBOHYDRATE DIACID REGULATOR"/>
    <property type="match status" value="1"/>
</dbReference>
<evidence type="ECO:0000313" key="5">
    <source>
        <dbReference type="EMBL" id="KMY32840.1"/>
    </source>
</evidence>